<feature type="compositionally biased region" description="Pro residues" evidence="1">
    <location>
        <begin position="233"/>
        <end position="249"/>
    </location>
</feature>
<feature type="compositionally biased region" description="Polar residues" evidence="1">
    <location>
        <begin position="185"/>
        <end position="198"/>
    </location>
</feature>
<protein>
    <submittedName>
        <fullName evidence="2">Proline-rich receptor-like protein kinase PERK10</fullName>
    </submittedName>
</protein>
<feature type="compositionally biased region" description="Polar residues" evidence="1">
    <location>
        <begin position="74"/>
        <end position="108"/>
    </location>
</feature>
<feature type="compositionally biased region" description="Polar residues" evidence="1">
    <location>
        <begin position="128"/>
        <end position="137"/>
    </location>
</feature>
<reference evidence="2" key="1">
    <citation type="submission" date="2025-08" db="UniProtKB">
        <authorList>
            <consortium name="RefSeq"/>
        </authorList>
    </citation>
    <scope>IDENTIFICATION</scope>
    <source>
        <tissue evidence="2">Blood</tissue>
    </source>
</reference>
<dbReference type="AlphaFoldDB" id="A0A9W3EDG3"/>
<proteinExistence type="predicted"/>
<accession>A0A9W3EDG3</accession>
<feature type="compositionally biased region" description="Polar residues" evidence="1">
    <location>
        <begin position="158"/>
        <end position="169"/>
    </location>
</feature>
<gene>
    <name evidence="2" type="primary">LOC105061934</name>
</gene>
<dbReference type="KEGG" id="cbai:105061934"/>
<feature type="compositionally biased region" description="Pro residues" evidence="1">
    <location>
        <begin position="207"/>
        <end position="217"/>
    </location>
</feature>
<feature type="region of interest" description="Disordered" evidence="1">
    <location>
        <begin position="1"/>
        <end position="249"/>
    </location>
</feature>
<dbReference type="RefSeq" id="XP_010944365.1">
    <property type="nucleotide sequence ID" value="XM_010946063.1"/>
</dbReference>
<evidence type="ECO:0000313" key="2">
    <source>
        <dbReference type="RefSeq" id="XP_010944365.1"/>
    </source>
</evidence>
<organism evidence="2">
    <name type="scientific">Camelus bactrianus</name>
    <name type="common">Bactrian camel</name>
    <dbReference type="NCBI Taxonomy" id="9837"/>
    <lineage>
        <taxon>Eukaryota</taxon>
        <taxon>Metazoa</taxon>
        <taxon>Chordata</taxon>
        <taxon>Craniata</taxon>
        <taxon>Vertebrata</taxon>
        <taxon>Euteleostomi</taxon>
        <taxon>Mammalia</taxon>
        <taxon>Eutheria</taxon>
        <taxon>Laurasiatheria</taxon>
        <taxon>Artiodactyla</taxon>
        <taxon>Tylopoda</taxon>
        <taxon>Camelidae</taxon>
        <taxon>Camelus</taxon>
    </lineage>
</organism>
<feature type="compositionally biased region" description="Polar residues" evidence="1">
    <location>
        <begin position="219"/>
        <end position="229"/>
    </location>
</feature>
<sequence>MGNKTTMPTRTTSTQQGIGSPRRATEQEQEKTTAKHPKLHVESQKSQNDQSIPEEKDRSWTNTPPRPHTILQGYRQNSTKQLIQLNGQKTTQSENGQKTTSGSNSPAKTYQPPMRGTRKNTLHVANYPRNTSQNYNEVASHPINASPPPFTPCPRSTAPPTQSYLSSHPSPAPALRPTRSYATAPANQAHPTCLTPGSPTVWRYSPNPSPRNDPPPFSWVTSAPSNPSLSACPPSPPDRPTPGMHPYPR</sequence>
<feature type="compositionally biased region" description="Basic and acidic residues" evidence="1">
    <location>
        <begin position="23"/>
        <end position="43"/>
    </location>
</feature>
<feature type="compositionally biased region" description="Low complexity" evidence="1">
    <location>
        <begin position="1"/>
        <end position="14"/>
    </location>
</feature>
<name>A0A9W3EDG3_CAMBA</name>
<evidence type="ECO:0000256" key="1">
    <source>
        <dbReference type="SAM" id="MobiDB-lite"/>
    </source>
</evidence>